<evidence type="ECO:0000256" key="1">
    <source>
        <dbReference type="ARBA" id="ARBA00009764"/>
    </source>
</evidence>
<dbReference type="GO" id="GO:0007155">
    <property type="term" value="P:cell adhesion"/>
    <property type="evidence" value="ECO:0007669"/>
    <property type="project" value="InterPro"/>
</dbReference>
<dbReference type="Proteomes" id="UP000295689">
    <property type="component" value="Unassembled WGS sequence"/>
</dbReference>
<evidence type="ECO:0000259" key="6">
    <source>
        <dbReference type="Pfam" id="PF02465"/>
    </source>
</evidence>
<feature type="domain" description="Flagellar hook-associated protein 2 N-terminal" evidence="6">
    <location>
        <begin position="11"/>
        <end position="107"/>
    </location>
</feature>
<feature type="domain" description="Flagellar hook-associated protein 2 C-terminal" evidence="7">
    <location>
        <begin position="412"/>
        <end position="676"/>
    </location>
</feature>
<dbReference type="GO" id="GO:0009421">
    <property type="term" value="C:bacterial-type flagellum filament cap"/>
    <property type="evidence" value="ECO:0007669"/>
    <property type="project" value="InterPro"/>
</dbReference>
<evidence type="ECO:0000313" key="9">
    <source>
        <dbReference type="Proteomes" id="UP000295689"/>
    </source>
</evidence>
<dbReference type="Pfam" id="PF07195">
    <property type="entry name" value="FliD_C"/>
    <property type="match status" value="1"/>
</dbReference>
<reference evidence="8 9" key="1">
    <citation type="journal article" date="2015" name="Stand. Genomic Sci.">
        <title>Genomic Encyclopedia of Bacterial and Archaeal Type Strains, Phase III: the genomes of soil and plant-associated and newly described type strains.</title>
        <authorList>
            <person name="Whitman W.B."/>
            <person name="Woyke T."/>
            <person name="Klenk H.P."/>
            <person name="Zhou Y."/>
            <person name="Lilburn T.G."/>
            <person name="Beck B.J."/>
            <person name="De Vos P."/>
            <person name="Vandamme P."/>
            <person name="Eisen J.A."/>
            <person name="Garrity G."/>
            <person name="Hugenholtz P."/>
            <person name="Kyrpides N.C."/>
        </authorList>
    </citation>
    <scope>NUCLEOTIDE SEQUENCE [LARGE SCALE GENOMIC DNA]</scope>
    <source>
        <strain evidence="8 9">CV53</strain>
    </source>
</reference>
<dbReference type="InterPro" id="IPR003481">
    <property type="entry name" value="FliD_N"/>
</dbReference>
<evidence type="ECO:0000256" key="2">
    <source>
        <dbReference type="ARBA" id="ARBA00011255"/>
    </source>
</evidence>
<keyword evidence="8" id="KW-0282">Flagellum</keyword>
<keyword evidence="8" id="KW-0969">Cilium</keyword>
<accession>A0A4R2BI61</accession>
<dbReference type="Pfam" id="PF02465">
    <property type="entry name" value="FliD_N"/>
    <property type="match status" value="1"/>
</dbReference>
<dbReference type="AlphaFoldDB" id="A0A4R2BI61"/>
<dbReference type="InterPro" id="IPR010809">
    <property type="entry name" value="FliD_C"/>
</dbReference>
<comment type="function">
    <text evidence="5">Required for morphogenesis and for the elongation of the flagellar filament by facilitating polymerization of the flagellin monomers at the tip of growing filament. Forms a capping structure, which prevents flagellin subunits (transported through the central channel of the flagellum) from leaking out without polymerization at the distal end.</text>
</comment>
<keyword evidence="8" id="KW-0966">Cell projection</keyword>
<gene>
    <name evidence="8" type="ORF">EV146_103274</name>
</gene>
<keyword evidence="9" id="KW-1185">Reference proteome</keyword>
<dbReference type="GO" id="GO:0005576">
    <property type="term" value="C:extracellular region"/>
    <property type="evidence" value="ECO:0007669"/>
    <property type="project" value="UniProtKB-SubCell"/>
</dbReference>
<name>A0A4R2BI61_9BACI</name>
<dbReference type="GO" id="GO:0009424">
    <property type="term" value="C:bacterial-type flagellum hook"/>
    <property type="evidence" value="ECO:0007669"/>
    <property type="project" value="UniProtKB-UniRule"/>
</dbReference>
<evidence type="ECO:0000256" key="4">
    <source>
        <dbReference type="ARBA" id="ARBA00023143"/>
    </source>
</evidence>
<dbReference type="PANTHER" id="PTHR30288:SF0">
    <property type="entry name" value="FLAGELLAR HOOK-ASSOCIATED PROTEIN 2"/>
    <property type="match status" value="1"/>
</dbReference>
<keyword evidence="5" id="KW-0964">Secreted</keyword>
<dbReference type="PANTHER" id="PTHR30288">
    <property type="entry name" value="FLAGELLAR CAP/ASSEMBLY PROTEIN FLID"/>
    <property type="match status" value="1"/>
</dbReference>
<comment type="subunit">
    <text evidence="2 5">Homopentamer.</text>
</comment>
<dbReference type="GO" id="GO:0071973">
    <property type="term" value="P:bacterial-type flagellum-dependent cell motility"/>
    <property type="evidence" value="ECO:0007669"/>
    <property type="project" value="TreeGrafter"/>
</dbReference>
<evidence type="ECO:0000259" key="7">
    <source>
        <dbReference type="Pfam" id="PF07195"/>
    </source>
</evidence>
<comment type="subcellular location">
    <subcellularLocation>
        <location evidence="5">Secreted</location>
    </subcellularLocation>
    <subcellularLocation>
        <location evidence="5">Bacterial flagellum</location>
    </subcellularLocation>
</comment>
<evidence type="ECO:0000313" key="8">
    <source>
        <dbReference type="EMBL" id="TCN26751.1"/>
    </source>
</evidence>
<evidence type="ECO:0000256" key="5">
    <source>
        <dbReference type="RuleBase" id="RU362066"/>
    </source>
</evidence>
<dbReference type="InterPro" id="IPR040026">
    <property type="entry name" value="FliD"/>
</dbReference>
<evidence type="ECO:0000256" key="3">
    <source>
        <dbReference type="ARBA" id="ARBA00023054"/>
    </source>
</evidence>
<keyword evidence="4 5" id="KW-0975">Bacterial flagellum</keyword>
<keyword evidence="3" id="KW-0175">Coiled coil</keyword>
<protein>
    <recommendedName>
        <fullName evidence="5">Flagellar hook-associated protein 2</fullName>
        <shortName evidence="5">HAP2</shortName>
    </recommendedName>
    <alternativeName>
        <fullName evidence="5">Flagellar cap protein</fullName>
    </alternativeName>
</protein>
<dbReference type="EMBL" id="SLVV01000003">
    <property type="protein sequence ID" value="TCN26751.1"/>
    <property type="molecule type" value="Genomic_DNA"/>
</dbReference>
<comment type="similarity">
    <text evidence="1 5">Belongs to the FliD family.</text>
</comment>
<organism evidence="8 9">
    <name type="scientific">Mesobacillus foraminis</name>
    <dbReference type="NCBI Taxonomy" id="279826"/>
    <lineage>
        <taxon>Bacteria</taxon>
        <taxon>Bacillati</taxon>
        <taxon>Bacillota</taxon>
        <taxon>Bacilli</taxon>
        <taxon>Bacillales</taxon>
        <taxon>Bacillaceae</taxon>
        <taxon>Mesobacillus</taxon>
    </lineage>
</organism>
<dbReference type="RefSeq" id="WP_158287024.1">
    <property type="nucleotide sequence ID" value="NZ_JABUHM010000002.1"/>
</dbReference>
<proteinExistence type="inferred from homology"/>
<sequence length="687" mass="75133">MAGIRIGGLASGMDIDTLVSDLMKAERMPLDKLKQKKQALEWQRDDYRSMNTLLLNFRTELTNMKLTTQYRARSVTSTNESRISATASSAASASSYSIKSVEKLASAATRITNTSLSGDPNSKIDASKSLISQQDKLNTTAVGASPGFTWSEDGVVGNATLVSDGTSGPKITLNANEKIATTKLDQMSVKVNGTSYKIVSGTPAAGKNEVQLAEDGTLTFSGPIAKDSSIKVSYIADQKVETNKLTAATIEWQLGKGGLTMDFSLKVGDVAYTIDGTQDENGHRLVNNGQYIGSINLETGKVKFDAEQAADTELTATYKQKYSSFNITTQTSKGEVSENFLVEASESLNQVVNRVNSSNAGVSMFYDSFSDKISLTRKETGDFLAGTGNEISATGLFAESLLKFADSAESGGENAVFTINGLRTERNSNTFEMNGVTFTLKQTFTETEAPPVSLSVNNDTTKVYDNIKSFIDKYNELIDKISKKSSEEYYRDYKPLTDEQKEQLSDKQQEQWEEKAKSGLLRRDPILAQVLNGMRSNFSTPVKNSEVSPLFSQLASIGISTTSNYLEGGKLQIDEAKLKKAIEEDPQSVENLFRGSGTTSAEQGIAHRLTDTINAAMDKLKAKAGNTFSTNSQFLLGRQLTNVTSQISTFENRLTKVEDRYWRQFTAMEKAIQRSNEQATYLMQQFG</sequence>
<comment type="caution">
    <text evidence="8">The sequence shown here is derived from an EMBL/GenBank/DDBJ whole genome shotgun (WGS) entry which is preliminary data.</text>
</comment>